<evidence type="ECO:0000256" key="1">
    <source>
        <dbReference type="ARBA" id="ARBA00001974"/>
    </source>
</evidence>
<dbReference type="GO" id="GO:0071949">
    <property type="term" value="F:FAD binding"/>
    <property type="evidence" value="ECO:0007669"/>
    <property type="project" value="InterPro"/>
</dbReference>
<comment type="function">
    <text evidence="9">Catalyzes the hydroxylation of L-kynurenine (L-Kyn) to form 3-hydroxy-L-kynurenine (L-3OHKyn). Required for synthesis of quinolinic acid.</text>
</comment>
<evidence type="ECO:0000259" key="10">
    <source>
        <dbReference type="Pfam" id="PF01494"/>
    </source>
</evidence>
<evidence type="ECO:0000256" key="3">
    <source>
        <dbReference type="ARBA" id="ARBA00022642"/>
    </source>
</evidence>
<feature type="domain" description="FAD-binding" evidence="10">
    <location>
        <begin position="13"/>
        <end position="342"/>
    </location>
</feature>
<keyword evidence="5 9" id="KW-0521">NADP</keyword>
<dbReference type="GO" id="GO:0019805">
    <property type="term" value="P:quinolinate biosynthetic process"/>
    <property type="evidence" value="ECO:0007669"/>
    <property type="project" value="UniProtKB-UniRule"/>
</dbReference>
<dbReference type="InterPro" id="IPR027545">
    <property type="entry name" value="Kynurenine_monooxygenase"/>
</dbReference>
<evidence type="ECO:0000256" key="8">
    <source>
        <dbReference type="ARBA" id="ARBA00047818"/>
    </source>
</evidence>
<dbReference type="PRINTS" id="PR00420">
    <property type="entry name" value="RNGMNOXGNASE"/>
</dbReference>
<evidence type="ECO:0000256" key="9">
    <source>
        <dbReference type="HAMAP-Rule" id="MF_01971"/>
    </source>
</evidence>
<dbReference type="AlphaFoldDB" id="A0A318DA88"/>
<evidence type="ECO:0000256" key="6">
    <source>
        <dbReference type="ARBA" id="ARBA00023002"/>
    </source>
</evidence>
<dbReference type="PANTHER" id="PTHR46028">
    <property type="entry name" value="KYNURENINE 3-MONOOXYGENASE"/>
    <property type="match status" value="1"/>
</dbReference>
<keyword evidence="3 9" id="KW-0662">Pyridine nucleotide biosynthesis</keyword>
<dbReference type="Proteomes" id="UP000247689">
    <property type="component" value="Unassembled WGS sequence"/>
</dbReference>
<comment type="pathway">
    <text evidence="9">Cofactor biosynthesis; NAD(+) biosynthesis; quinolinate from L-kynurenine: step 1/3.</text>
</comment>
<organism evidence="11 12">
    <name type="scientific">Kangiella spongicola</name>
    <dbReference type="NCBI Taxonomy" id="796379"/>
    <lineage>
        <taxon>Bacteria</taxon>
        <taxon>Pseudomonadati</taxon>
        <taxon>Pseudomonadota</taxon>
        <taxon>Gammaproteobacteria</taxon>
        <taxon>Kangiellales</taxon>
        <taxon>Kangiellaceae</taxon>
        <taxon>Kangiella</taxon>
    </lineage>
</organism>
<dbReference type="InterPro" id="IPR002938">
    <property type="entry name" value="FAD-bd"/>
</dbReference>
<comment type="catalytic activity">
    <reaction evidence="8 9">
        <text>L-kynurenine + NADPH + O2 + H(+) = 3-hydroxy-L-kynurenine + NADP(+) + H2O</text>
        <dbReference type="Rhea" id="RHEA:20545"/>
        <dbReference type="ChEBI" id="CHEBI:15377"/>
        <dbReference type="ChEBI" id="CHEBI:15378"/>
        <dbReference type="ChEBI" id="CHEBI:15379"/>
        <dbReference type="ChEBI" id="CHEBI:57783"/>
        <dbReference type="ChEBI" id="CHEBI:57959"/>
        <dbReference type="ChEBI" id="CHEBI:58125"/>
        <dbReference type="ChEBI" id="CHEBI:58349"/>
        <dbReference type="EC" id="1.14.13.9"/>
    </reaction>
</comment>
<proteinExistence type="inferred from homology"/>
<evidence type="ECO:0000313" key="11">
    <source>
        <dbReference type="EMBL" id="PXF64588.1"/>
    </source>
</evidence>
<evidence type="ECO:0000313" key="12">
    <source>
        <dbReference type="Proteomes" id="UP000247689"/>
    </source>
</evidence>
<comment type="similarity">
    <text evidence="9">Belongs to the aromatic-ring hydroxylase family. KMO subfamily.</text>
</comment>
<dbReference type="GO" id="GO:0009435">
    <property type="term" value="P:NAD+ biosynthetic process"/>
    <property type="evidence" value="ECO:0007669"/>
    <property type="project" value="UniProtKB-UniPathway"/>
</dbReference>
<evidence type="ECO:0000256" key="4">
    <source>
        <dbReference type="ARBA" id="ARBA00022827"/>
    </source>
</evidence>
<reference evidence="11 12" key="1">
    <citation type="submission" date="2018-05" db="EMBL/GenBank/DDBJ databases">
        <title>Kangiella spongicola genome sequence.</title>
        <authorList>
            <person name="Maclea K.S."/>
            <person name="Goen A.E."/>
            <person name="Kelley C."/>
            <person name="Underriner A."/>
            <person name="Silverwood T."/>
            <person name="Trachtenberg A.M."/>
        </authorList>
    </citation>
    <scope>NUCLEOTIDE SEQUENCE [LARGE SCALE GENOMIC DNA]</scope>
    <source>
        <strain evidence="11 12">ATCC BAA-2076</strain>
    </source>
</reference>
<name>A0A318DA88_9GAMM</name>
<dbReference type="GO" id="GO:0004502">
    <property type="term" value="F:kynurenine 3-monooxygenase activity"/>
    <property type="evidence" value="ECO:0007669"/>
    <property type="project" value="UniProtKB-UniRule"/>
</dbReference>
<dbReference type="EC" id="1.14.13.9" evidence="9"/>
<dbReference type="GO" id="GO:0043420">
    <property type="term" value="P:anthranilate metabolic process"/>
    <property type="evidence" value="ECO:0007669"/>
    <property type="project" value="UniProtKB-UniRule"/>
</dbReference>
<dbReference type="GO" id="GO:0070189">
    <property type="term" value="P:kynurenine metabolic process"/>
    <property type="evidence" value="ECO:0007669"/>
    <property type="project" value="TreeGrafter"/>
</dbReference>
<dbReference type="UniPathway" id="UPA00253">
    <property type="reaction ID" value="UER00328"/>
</dbReference>
<evidence type="ECO:0000256" key="5">
    <source>
        <dbReference type="ARBA" id="ARBA00022857"/>
    </source>
</evidence>
<protein>
    <recommendedName>
        <fullName evidence="9">Kynurenine 3-monooxygenase</fullName>
        <ecNumber evidence="9">1.14.13.9</ecNumber>
    </recommendedName>
    <alternativeName>
        <fullName evidence="9">Kynurenine 3-hydroxylase</fullName>
    </alternativeName>
</protein>
<dbReference type="Gene3D" id="3.50.50.60">
    <property type="entry name" value="FAD/NAD(P)-binding domain"/>
    <property type="match status" value="1"/>
</dbReference>
<dbReference type="EMBL" id="QICH01000001">
    <property type="protein sequence ID" value="PXF64588.1"/>
    <property type="molecule type" value="Genomic_DNA"/>
</dbReference>
<keyword evidence="4 9" id="KW-0274">FAD</keyword>
<gene>
    <name evidence="9" type="primary">kmo</name>
    <name evidence="11" type="ORF">DL796_05490</name>
</gene>
<dbReference type="Pfam" id="PF01494">
    <property type="entry name" value="FAD_binding_3"/>
    <property type="match status" value="1"/>
</dbReference>
<dbReference type="InterPro" id="IPR036188">
    <property type="entry name" value="FAD/NAD-bd_sf"/>
</dbReference>
<dbReference type="SUPFAM" id="SSF51905">
    <property type="entry name" value="FAD/NAD(P)-binding domain"/>
    <property type="match status" value="1"/>
</dbReference>
<comment type="cofactor">
    <cofactor evidence="1 9">
        <name>FAD</name>
        <dbReference type="ChEBI" id="CHEBI:57692"/>
    </cofactor>
</comment>
<keyword evidence="12" id="KW-1185">Reference proteome</keyword>
<keyword evidence="2 9" id="KW-0285">Flavoprotein</keyword>
<evidence type="ECO:0000256" key="7">
    <source>
        <dbReference type="ARBA" id="ARBA00023033"/>
    </source>
</evidence>
<dbReference type="PANTHER" id="PTHR46028:SF2">
    <property type="entry name" value="KYNURENINE 3-MONOOXYGENASE"/>
    <property type="match status" value="1"/>
</dbReference>
<dbReference type="OrthoDB" id="9782160at2"/>
<dbReference type="FunFam" id="3.50.50.60:FF:000185">
    <property type="entry name" value="Kynurenine 3-monooxygenase"/>
    <property type="match status" value="1"/>
</dbReference>
<evidence type="ECO:0000256" key="2">
    <source>
        <dbReference type="ARBA" id="ARBA00022630"/>
    </source>
</evidence>
<sequence length="461" mass="51991">MSQTELKQTESITLIGAGLVGSLMSIYLGQRGYKVDVYDKLPDIRKTSIPAGRSINLALANRGIRALQQVGIMDKAQKLLIPMTGRLIHDIEGNLNLQPYGQKPDEVIHSVPRAGLVSLLRDEAEATGNVTFHFQQKLVGLDPEAQTFTLKDEVTDNESEHNYQVLLSADGAGSRTRRALEKLGIKGFSSELLEHSYKELSIPPGDVHKYQIEKNALHIWPRGGYMVIALPNLDGSFTVTLFMPNKGPISFSEIDTNDKVIDFFKEKFPDLVDLLPELTEDYFTNPTGVLGTVRAKNWSHKNILLFGDAAHAVVPFHGQGMNCGFEDCSEMNRLLNKHSDDWSKTIEEFADIRRDNANAIADMALENYVEMRDSVRDPKFKLKKAIAFKLEQQYPTQFIPRYSMVTFHHIPYAEVFQRGKVQADILTELTKDKHTIEEIDWSHATELVQKHLAPISKEFLN</sequence>
<dbReference type="GO" id="GO:0006569">
    <property type="term" value="P:L-tryptophan catabolic process"/>
    <property type="evidence" value="ECO:0007669"/>
    <property type="project" value="UniProtKB-UniRule"/>
</dbReference>
<accession>A0A318DA88</accession>
<keyword evidence="6 9" id="KW-0560">Oxidoreductase</keyword>
<dbReference type="HAMAP" id="MF_01971">
    <property type="entry name" value="Kynurenine_monooxygenase"/>
    <property type="match status" value="1"/>
</dbReference>
<comment type="caution">
    <text evidence="11">The sequence shown here is derived from an EMBL/GenBank/DDBJ whole genome shotgun (WGS) entry which is preliminary data.</text>
</comment>
<dbReference type="RefSeq" id="WP_110200636.1">
    <property type="nucleotide sequence ID" value="NZ_QICH01000001.1"/>
</dbReference>
<keyword evidence="7 9" id="KW-0503">Monooxygenase</keyword>